<evidence type="ECO:0000313" key="4">
    <source>
        <dbReference type="EMBL" id="NXR99192.1"/>
    </source>
</evidence>
<dbReference type="AlphaFoldDB" id="A0A7L2QSL3"/>
<gene>
    <name evidence="4" type="primary">Kras</name>
    <name evidence="4" type="ORF">OXYMAD_R08395</name>
</gene>
<reference evidence="4 5" key="1">
    <citation type="submission" date="2019-09" db="EMBL/GenBank/DDBJ databases">
        <title>Bird 10,000 Genomes (B10K) Project - Family phase.</title>
        <authorList>
            <person name="Zhang G."/>
        </authorList>
    </citation>
    <scope>NUCLEOTIDE SEQUENCE [LARGE SCALE GENOMIC DNA]</scope>
    <source>
        <strain evidence="4">B10K-DU-002-81</strain>
    </source>
</reference>
<dbReference type="SUPFAM" id="SSF52540">
    <property type="entry name" value="P-loop containing nucleoside triphosphate hydrolases"/>
    <property type="match status" value="1"/>
</dbReference>
<dbReference type="SMART" id="SM00173">
    <property type="entry name" value="RAS"/>
    <property type="match status" value="1"/>
</dbReference>
<dbReference type="SMART" id="SM00174">
    <property type="entry name" value="RHO"/>
    <property type="match status" value="1"/>
</dbReference>
<accession>A0A7L2QSL3</accession>
<dbReference type="EMBL" id="VYZR01042829">
    <property type="protein sequence ID" value="NXR99192.1"/>
    <property type="molecule type" value="Genomic_DNA"/>
</dbReference>
<dbReference type="GO" id="GO:0007165">
    <property type="term" value="P:signal transduction"/>
    <property type="evidence" value="ECO:0007669"/>
    <property type="project" value="InterPro"/>
</dbReference>
<dbReference type="InterPro" id="IPR005225">
    <property type="entry name" value="Small_GTP-bd"/>
</dbReference>
<keyword evidence="5" id="KW-1185">Reference proteome</keyword>
<dbReference type="PANTHER" id="PTHR24070">
    <property type="entry name" value="RAS, DI-RAS, AND RHEB FAMILY MEMBERS OF SMALL GTPASE SUPERFAMILY"/>
    <property type="match status" value="1"/>
</dbReference>
<dbReference type="InterPro" id="IPR020849">
    <property type="entry name" value="Small_GTPase_Ras-type"/>
</dbReference>
<organism evidence="4 5">
    <name type="scientific">Oxylabes madagascariensis</name>
    <name type="common">white-throated Oxylabes</name>
    <dbReference type="NCBI Taxonomy" id="98144"/>
    <lineage>
        <taxon>Eukaryota</taxon>
        <taxon>Metazoa</taxon>
        <taxon>Chordata</taxon>
        <taxon>Craniata</taxon>
        <taxon>Vertebrata</taxon>
        <taxon>Euteleostomi</taxon>
        <taxon>Archelosauria</taxon>
        <taxon>Archosauria</taxon>
        <taxon>Dinosauria</taxon>
        <taxon>Saurischia</taxon>
        <taxon>Theropoda</taxon>
        <taxon>Coelurosauria</taxon>
        <taxon>Aves</taxon>
        <taxon>Neognathae</taxon>
        <taxon>Neoaves</taxon>
        <taxon>Telluraves</taxon>
        <taxon>Australaves</taxon>
        <taxon>Passeriformes</taxon>
        <taxon>Sylvioidea</taxon>
        <taxon>Timaliidae</taxon>
        <taxon>Oxylabes</taxon>
    </lineage>
</organism>
<dbReference type="InterPro" id="IPR027417">
    <property type="entry name" value="P-loop_NTPase"/>
</dbReference>
<name>A0A7L2QSL3_9PASS</name>
<proteinExistence type="predicted"/>
<keyword evidence="1" id="KW-0547">Nucleotide-binding</keyword>
<dbReference type="Proteomes" id="UP000570288">
    <property type="component" value="Unassembled WGS sequence"/>
</dbReference>
<dbReference type="PRINTS" id="PR00449">
    <property type="entry name" value="RASTRNSFRMNG"/>
</dbReference>
<feature type="non-terminal residue" evidence="4">
    <location>
        <position position="1"/>
    </location>
</feature>
<dbReference type="PROSITE" id="PS51421">
    <property type="entry name" value="RAS"/>
    <property type="match status" value="1"/>
</dbReference>
<dbReference type="PROSITE" id="PS51419">
    <property type="entry name" value="RAB"/>
    <property type="match status" value="1"/>
</dbReference>
<sequence>MTEYKLVVVGAGGVGKSALTIQLIQNHFVDEYDPTIEDSYRKQVVIDGETCLLDILDTAGQEEYSAMRDQYMRTGEGFLCVFAINNTKSFEDIHHYRCVHEEITHPLFQDSLFKGWQQNVLMEPPSRGQGGTQAVPQQACESEPDPNFYLSVSFQGVDDAFYTLVREIRKHKEKMSKDGKKKKKKTKTKCIIM</sequence>
<dbReference type="InterPro" id="IPR001806">
    <property type="entry name" value="Small_GTPase"/>
</dbReference>
<evidence type="ECO:0000256" key="2">
    <source>
        <dbReference type="ARBA" id="ARBA00023134"/>
    </source>
</evidence>
<dbReference type="NCBIfam" id="TIGR00231">
    <property type="entry name" value="small_GTP"/>
    <property type="match status" value="1"/>
</dbReference>
<dbReference type="OrthoDB" id="5976022at2759"/>
<dbReference type="FunFam" id="3.40.50.300:FF:001928">
    <property type="entry name" value="V-Ha-ras Harvey rat sarcoma viral oncogene-like protein"/>
    <property type="match status" value="1"/>
</dbReference>
<evidence type="ECO:0000256" key="3">
    <source>
        <dbReference type="SAM" id="MobiDB-lite"/>
    </source>
</evidence>
<evidence type="ECO:0000313" key="5">
    <source>
        <dbReference type="Proteomes" id="UP000570288"/>
    </source>
</evidence>
<feature type="region of interest" description="Disordered" evidence="3">
    <location>
        <begin position="173"/>
        <end position="193"/>
    </location>
</feature>
<dbReference type="SMART" id="SM00175">
    <property type="entry name" value="RAB"/>
    <property type="match status" value="1"/>
</dbReference>
<dbReference type="GO" id="GO:0016020">
    <property type="term" value="C:membrane"/>
    <property type="evidence" value="ECO:0007669"/>
    <property type="project" value="InterPro"/>
</dbReference>
<keyword evidence="2" id="KW-0342">GTP-binding</keyword>
<dbReference type="Gene3D" id="3.40.50.300">
    <property type="entry name" value="P-loop containing nucleotide triphosphate hydrolases"/>
    <property type="match status" value="1"/>
</dbReference>
<dbReference type="Pfam" id="PF00071">
    <property type="entry name" value="Ras"/>
    <property type="match status" value="1"/>
</dbReference>
<protein>
    <submittedName>
        <fullName evidence="4">RASK GTPase</fullName>
    </submittedName>
</protein>
<evidence type="ECO:0000256" key="1">
    <source>
        <dbReference type="ARBA" id="ARBA00022741"/>
    </source>
</evidence>
<dbReference type="GO" id="GO:0005525">
    <property type="term" value="F:GTP binding"/>
    <property type="evidence" value="ECO:0007669"/>
    <property type="project" value="UniProtKB-KW"/>
</dbReference>
<feature type="non-terminal residue" evidence="4">
    <location>
        <position position="193"/>
    </location>
</feature>
<dbReference type="GO" id="GO:0003924">
    <property type="term" value="F:GTPase activity"/>
    <property type="evidence" value="ECO:0007669"/>
    <property type="project" value="InterPro"/>
</dbReference>
<comment type="caution">
    <text evidence="4">The sequence shown here is derived from an EMBL/GenBank/DDBJ whole genome shotgun (WGS) entry which is preliminary data.</text>
</comment>